<keyword evidence="4 6" id="KW-1133">Transmembrane helix</keyword>
<dbReference type="GO" id="GO:0005351">
    <property type="term" value="F:carbohydrate:proton symporter activity"/>
    <property type="evidence" value="ECO:0007669"/>
    <property type="project" value="TreeGrafter"/>
</dbReference>
<feature type="domain" description="Major facilitator superfamily (MFS) profile" evidence="7">
    <location>
        <begin position="94"/>
        <end position="220"/>
    </location>
</feature>
<name>A0A0C9WVZ5_9AGAR</name>
<dbReference type="InterPro" id="IPR036259">
    <property type="entry name" value="MFS_trans_sf"/>
</dbReference>
<reference evidence="8 9" key="1">
    <citation type="submission" date="2014-04" db="EMBL/GenBank/DDBJ databases">
        <authorList>
            <consortium name="DOE Joint Genome Institute"/>
            <person name="Kuo A."/>
            <person name="Kohler A."/>
            <person name="Nagy L.G."/>
            <person name="Floudas D."/>
            <person name="Copeland A."/>
            <person name="Barry K.W."/>
            <person name="Cichocki N."/>
            <person name="Veneault-Fourrey C."/>
            <person name="LaButti K."/>
            <person name="Lindquist E.A."/>
            <person name="Lipzen A."/>
            <person name="Lundell T."/>
            <person name="Morin E."/>
            <person name="Murat C."/>
            <person name="Sun H."/>
            <person name="Tunlid A."/>
            <person name="Henrissat B."/>
            <person name="Grigoriev I.V."/>
            <person name="Hibbett D.S."/>
            <person name="Martin F."/>
            <person name="Nordberg H.P."/>
            <person name="Cantor M.N."/>
            <person name="Hua S.X."/>
        </authorList>
    </citation>
    <scope>NUCLEOTIDE SEQUENCE [LARGE SCALE GENOMIC DNA]</scope>
    <source>
        <strain evidence="8 9">LaAM-08-1</strain>
    </source>
</reference>
<evidence type="ECO:0000256" key="4">
    <source>
        <dbReference type="ARBA" id="ARBA00022989"/>
    </source>
</evidence>
<dbReference type="PROSITE" id="PS50850">
    <property type="entry name" value="MFS"/>
    <property type="match status" value="1"/>
</dbReference>
<dbReference type="HOGENOM" id="CLU_1256206_0_0_1"/>
<dbReference type="EMBL" id="KN838874">
    <property type="protein sequence ID" value="KIJ92938.1"/>
    <property type="molecule type" value="Genomic_DNA"/>
</dbReference>
<evidence type="ECO:0000313" key="9">
    <source>
        <dbReference type="Proteomes" id="UP000054477"/>
    </source>
</evidence>
<organism evidence="8 9">
    <name type="scientific">Laccaria amethystina LaAM-08-1</name>
    <dbReference type="NCBI Taxonomy" id="1095629"/>
    <lineage>
        <taxon>Eukaryota</taxon>
        <taxon>Fungi</taxon>
        <taxon>Dikarya</taxon>
        <taxon>Basidiomycota</taxon>
        <taxon>Agaricomycotina</taxon>
        <taxon>Agaricomycetes</taxon>
        <taxon>Agaricomycetidae</taxon>
        <taxon>Agaricales</taxon>
        <taxon>Agaricineae</taxon>
        <taxon>Hydnangiaceae</taxon>
        <taxon>Laccaria</taxon>
    </lineage>
</organism>
<evidence type="ECO:0000259" key="7">
    <source>
        <dbReference type="PROSITE" id="PS50850"/>
    </source>
</evidence>
<dbReference type="Pfam" id="PF00083">
    <property type="entry name" value="Sugar_tr"/>
    <property type="match status" value="1"/>
</dbReference>
<dbReference type="InterPro" id="IPR005828">
    <property type="entry name" value="MFS_sugar_transport-like"/>
</dbReference>
<dbReference type="PANTHER" id="PTHR48022">
    <property type="entry name" value="PLASTIDIC GLUCOSE TRANSPORTER 4"/>
    <property type="match status" value="1"/>
</dbReference>
<protein>
    <recommendedName>
        <fullName evidence="7">Major facilitator superfamily (MFS) profile domain-containing protein</fullName>
    </recommendedName>
</protein>
<keyword evidence="9" id="KW-1185">Reference proteome</keyword>
<gene>
    <name evidence="8" type="ORF">K443DRAFT_684895</name>
</gene>
<feature type="transmembrane region" description="Helical" evidence="6">
    <location>
        <begin position="133"/>
        <end position="154"/>
    </location>
</feature>
<comment type="subcellular location">
    <subcellularLocation>
        <location evidence="1">Membrane</location>
        <topology evidence="1">Multi-pass membrane protein</topology>
    </subcellularLocation>
</comment>
<dbReference type="Gene3D" id="1.20.1250.20">
    <property type="entry name" value="MFS general substrate transporter like domains"/>
    <property type="match status" value="1"/>
</dbReference>
<evidence type="ECO:0000256" key="5">
    <source>
        <dbReference type="ARBA" id="ARBA00023136"/>
    </source>
</evidence>
<dbReference type="Proteomes" id="UP000054477">
    <property type="component" value="Unassembled WGS sequence"/>
</dbReference>
<sequence>MSTRNAKSYIALSTSASSSSPSFECSPSGLVSTDHELEHAPLLPPTVTRMGPGKQHKFRAKGSLTILPDGRSYTYAYGPPGLAGLWYNGYALACAFFASIGGLEFGYDQGVIANVLVMQDFVRRWPITPLQKGILTAVLELGALIGALSAGLLADRYSRRHSIIVACVITLHIHILGIHSLLLTSYVSLSLMVYTSVSFYLFRLCLTLCLYSRILSVISF</sequence>
<keyword evidence="3 6" id="KW-0812">Transmembrane</keyword>
<evidence type="ECO:0000313" key="8">
    <source>
        <dbReference type="EMBL" id="KIJ92938.1"/>
    </source>
</evidence>
<dbReference type="AlphaFoldDB" id="A0A0C9WVZ5"/>
<dbReference type="STRING" id="1095629.A0A0C9WVZ5"/>
<dbReference type="OrthoDB" id="8120565at2759"/>
<dbReference type="PANTHER" id="PTHR48022:SF14">
    <property type="entry name" value="MAJOR FACILITATOR SUPERFAMILY (MFS) PROFILE DOMAIN-CONTAINING PROTEIN-RELATED"/>
    <property type="match status" value="1"/>
</dbReference>
<keyword evidence="5 6" id="KW-0472">Membrane</keyword>
<dbReference type="InterPro" id="IPR050360">
    <property type="entry name" value="MFS_Sugar_Transporters"/>
</dbReference>
<feature type="transmembrane region" description="Helical" evidence="6">
    <location>
        <begin position="163"/>
        <end position="183"/>
    </location>
</feature>
<dbReference type="SUPFAM" id="SSF103473">
    <property type="entry name" value="MFS general substrate transporter"/>
    <property type="match status" value="1"/>
</dbReference>
<proteinExistence type="inferred from homology"/>
<evidence type="ECO:0000256" key="6">
    <source>
        <dbReference type="SAM" id="Phobius"/>
    </source>
</evidence>
<dbReference type="GO" id="GO:0016020">
    <property type="term" value="C:membrane"/>
    <property type="evidence" value="ECO:0007669"/>
    <property type="project" value="UniProtKB-SubCell"/>
</dbReference>
<evidence type="ECO:0000256" key="1">
    <source>
        <dbReference type="ARBA" id="ARBA00004141"/>
    </source>
</evidence>
<evidence type="ECO:0000256" key="3">
    <source>
        <dbReference type="ARBA" id="ARBA00022692"/>
    </source>
</evidence>
<accession>A0A0C9WVZ5</accession>
<evidence type="ECO:0000256" key="2">
    <source>
        <dbReference type="ARBA" id="ARBA00010992"/>
    </source>
</evidence>
<feature type="transmembrane region" description="Helical" evidence="6">
    <location>
        <begin position="189"/>
        <end position="211"/>
    </location>
</feature>
<dbReference type="InterPro" id="IPR020846">
    <property type="entry name" value="MFS_dom"/>
</dbReference>
<reference evidence="9" key="2">
    <citation type="submission" date="2015-01" db="EMBL/GenBank/DDBJ databases">
        <title>Evolutionary Origins and Diversification of the Mycorrhizal Mutualists.</title>
        <authorList>
            <consortium name="DOE Joint Genome Institute"/>
            <consortium name="Mycorrhizal Genomics Consortium"/>
            <person name="Kohler A."/>
            <person name="Kuo A."/>
            <person name="Nagy L.G."/>
            <person name="Floudas D."/>
            <person name="Copeland A."/>
            <person name="Barry K.W."/>
            <person name="Cichocki N."/>
            <person name="Veneault-Fourrey C."/>
            <person name="LaButti K."/>
            <person name="Lindquist E.A."/>
            <person name="Lipzen A."/>
            <person name="Lundell T."/>
            <person name="Morin E."/>
            <person name="Murat C."/>
            <person name="Riley R."/>
            <person name="Ohm R."/>
            <person name="Sun H."/>
            <person name="Tunlid A."/>
            <person name="Henrissat B."/>
            <person name="Grigoriev I.V."/>
            <person name="Hibbett D.S."/>
            <person name="Martin F."/>
        </authorList>
    </citation>
    <scope>NUCLEOTIDE SEQUENCE [LARGE SCALE GENOMIC DNA]</scope>
    <source>
        <strain evidence="9">LaAM-08-1</strain>
    </source>
</reference>
<comment type="similarity">
    <text evidence="2">Belongs to the major facilitator superfamily. Sugar transporter (TC 2.A.1.1) family.</text>
</comment>